<evidence type="ECO:0000313" key="2">
    <source>
        <dbReference type="WBParaSite" id="JU765_v2.g7725.t1"/>
    </source>
</evidence>
<dbReference type="Proteomes" id="UP000887576">
    <property type="component" value="Unplaced"/>
</dbReference>
<evidence type="ECO:0000313" key="1">
    <source>
        <dbReference type="Proteomes" id="UP000887576"/>
    </source>
</evidence>
<proteinExistence type="predicted"/>
<sequence>MTMAQAQAFCAMTTGGNLVSIHSLAENTFVAQLAAAIATGVATDITGQTWIGYMLTSAGPGGTTWQWTDGSAIFPAGQPYPIYTGPAPWANLTPGGTFMCAVIISNTNGATFASSTWNEVDCNIAQANFVCKAPTI</sequence>
<organism evidence="1 2">
    <name type="scientific">Panagrolaimus sp. JU765</name>
    <dbReference type="NCBI Taxonomy" id="591449"/>
    <lineage>
        <taxon>Eukaryota</taxon>
        <taxon>Metazoa</taxon>
        <taxon>Ecdysozoa</taxon>
        <taxon>Nematoda</taxon>
        <taxon>Chromadorea</taxon>
        <taxon>Rhabditida</taxon>
        <taxon>Tylenchina</taxon>
        <taxon>Panagrolaimomorpha</taxon>
        <taxon>Panagrolaimoidea</taxon>
        <taxon>Panagrolaimidae</taxon>
        <taxon>Panagrolaimus</taxon>
    </lineage>
</organism>
<dbReference type="WBParaSite" id="JU765_v2.g7725.t1">
    <property type="protein sequence ID" value="JU765_v2.g7725.t1"/>
    <property type="gene ID" value="JU765_v2.g7725"/>
</dbReference>
<protein>
    <submittedName>
        <fullName evidence="2">C-type lectin domain-containing protein</fullName>
    </submittedName>
</protein>
<name>A0AC34RKH2_9BILA</name>
<accession>A0AC34RKH2</accession>
<reference evidence="2" key="1">
    <citation type="submission" date="2022-11" db="UniProtKB">
        <authorList>
            <consortium name="WormBaseParasite"/>
        </authorList>
    </citation>
    <scope>IDENTIFICATION</scope>
</reference>